<dbReference type="InterPro" id="IPR023210">
    <property type="entry name" value="NADP_OxRdtase_dom"/>
</dbReference>
<feature type="domain" description="4Fe-4S ferredoxin-type" evidence="4">
    <location>
        <begin position="284"/>
        <end position="313"/>
    </location>
</feature>
<gene>
    <name evidence="5" type="ORF">WMO26_03650</name>
</gene>
<dbReference type="PROSITE" id="PS00198">
    <property type="entry name" value="4FE4S_FER_1"/>
    <property type="match status" value="1"/>
</dbReference>
<keyword evidence="6" id="KW-1185">Reference proteome</keyword>
<evidence type="ECO:0000256" key="2">
    <source>
        <dbReference type="ARBA" id="ARBA00023004"/>
    </source>
</evidence>
<dbReference type="InterPro" id="IPR017900">
    <property type="entry name" value="4Fe4S_Fe_S_CS"/>
</dbReference>
<protein>
    <submittedName>
        <fullName evidence="5">Aldo/keto reductase</fullName>
    </submittedName>
</protein>
<keyword evidence="1" id="KW-0479">Metal-binding</keyword>
<dbReference type="InterPro" id="IPR053135">
    <property type="entry name" value="AKR2_Oxidoreductase"/>
</dbReference>
<proteinExistence type="predicted"/>
<organism evidence="5 6">
    <name type="scientific">Solibaculum intestinale</name>
    <dbReference type="NCBI Taxonomy" id="3133165"/>
    <lineage>
        <taxon>Bacteria</taxon>
        <taxon>Bacillati</taxon>
        <taxon>Bacillota</taxon>
        <taxon>Clostridia</taxon>
        <taxon>Eubacteriales</taxon>
        <taxon>Oscillospiraceae</taxon>
        <taxon>Solibaculum</taxon>
    </lineage>
</organism>
<dbReference type="PANTHER" id="PTHR43312">
    <property type="entry name" value="D-THREO-ALDOSE 1-DEHYDROGENASE"/>
    <property type="match status" value="1"/>
</dbReference>
<accession>A0ABV1DZ58</accession>
<dbReference type="EMBL" id="JBBMFD010000003">
    <property type="protein sequence ID" value="MEQ2439919.1"/>
    <property type="molecule type" value="Genomic_DNA"/>
</dbReference>
<dbReference type="Gene3D" id="3.20.20.100">
    <property type="entry name" value="NADP-dependent oxidoreductase domain"/>
    <property type="match status" value="1"/>
</dbReference>
<keyword evidence="2" id="KW-0408">Iron</keyword>
<dbReference type="Gene3D" id="3.30.70.20">
    <property type="match status" value="1"/>
</dbReference>
<evidence type="ECO:0000256" key="1">
    <source>
        <dbReference type="ARBA" id="ARBA00022723"/>
    </source>
</evidence>
<dbReference type="Pfam" id="PF13187">
    <property type="entry name" value="Fer4_9"/>
    <property type="match status" value="1"/>
</dbReference>
<evidence type="ECO:0000259" key="4">
    <source>
        <dbReference type="PROSITE" id="PS51379"/>
    </source>
</evidence>
<dbReference type="CDD" id="cd19096">
    <property type="entry name" value="AKR_Fe-S_oxidoreductase"/>
    <property type="match status" value="1"/>
</dbReference>
<dbReference type="Proteomes" id="UP001489509">
    <property type="component" value="Unassembled WGS sequence"/>
</dbReference>
<reference evidence="5 6" key="1">
    <citation type="submission" date="2024-03" db="EMBL/GenBank/DDBJ databases">
        <title>Human intestinal bacterial collection.</title>
        <authorList>
            <person name="Pauvert C."/>
            <person name="Hitch T.C.A."/>
            <person name="Clavel T."/>
        </authorList>
    </citation>
    <scope>NUCLEOTIDE SEQUENCE [LARGE SCALE GENOMIC DNA]</scope>
    <source>
        <strain evidence="5 6">CLA-JM-H44</strain>
    </source>
</reference>
<dbReference type="Pfam" id="PF00248">
    <property type="entry name" value="Aldo_ket_red"/>
    <property type="match status" value="1"/>
</dbReference>
<dbReference type="SUPFAM" id="SSF51430">
    <property type="entry name" value="NAD(P)-linked oxidoreductase"/>
    <property type="match status" value="1"/>
</dbReference>
<dbReference type="PANTHER" id="PTHR43312:SF2">
    <property type="entry name" value="OXIDOREDUCTASE"/>
    <property type="match status" value="1"/>
</dbReference>
<dbReference type="PROSITE" id="PS51379">
    <property type="entry name" value="4FE4S_FER_2"/>
    <property type="match status" value="2"/>
</dbReference>
<sequence length="386" mass="43771">MLKREIPSLGVTVSRLGFGAMRMPERDGKIERVEATRMIAHMFEAGVTYFDTAYPYHNGESEEMLAGALRRFPRERFFLADKLPFLEYKSEADYKAVTEEQFSRLGMDYIDFHLLHAMNAKRWKFFKEIGVPQYQQELKRQGRIRFAGFSFHDSPEALEQILNDQPDWDFVQIQLNYFDWASSLRSGELYNMLADRGIPIIVMEPLRGGMLASLPPYAQDIIATRLPGVTPASLAYRWVGSLPYVDVILTGASTIAQAKENTAVFEDFSPLTQKEYDVIDEVLAAIAAKPSVPCTGCRYCVSACPQGINIPQVFYIYNEQGKFDCDGTTHWRYLNEMKPQERAENCIECGACVSQCPQKIDIPEELKVARKTIGEACKRAAAAESK</sequence>
<dbReference type="SUPFAM" id="SSF46548">
    <property type="entry name" value="alpha-helical ferredoxin"/>
    <property type="match status" value="1"/>
</dbReference>
<evidence type="ECO:0000256" key="3">
    <source>
        <dbReference type="ARBA" id="ARBA00023014"/>
    </source>
</evidence>
<feature type="domain" description="4Fe-4S ferredoxin-type" evidence="4">
    <location>
        <begin position="337"/>
        <end position="365"/>
    </location>
</feature>
<dbReference type="InterPro" id="IPR036812">
    <property type="entry name" value="NAD(P)_OxRdtase_dom_sf"/>
</dbReference>
<keyword evidence="3" id="KW-0411">Iron-sulfur</keyword>
<evidence type="ECO:0000313" key="5">
    <source>
        <dbReference type="EMBL" id="MEQ2439919.1"/>
    </source>
</evidence>
<dbReference type="RefSeq" id="WP_349218202.1">
    <property type="nucleotide sequence ID" value="NZ_JBBMFD010000003.1"/>
</dbReference>
<comment type="caution">
    <text evidence="5">The sequence shown here is derived from an EMBL/GenBank/DDBJ whole genome shotgun (WGS) entry which is preliminary data.</text>
</comment>
<name>A0ABV1DZ58_9FIRM</name>
<dbReference type="InterPro" id="IPR017896">
    <property type="entry name" value="4Fe4S_Fe-S-bd"/>
</dbReference>
<evidence type="ECO:0000313" key="6">
    <source>
        <dbReference type="Proteomes" id="UP001489509"/>
    </source>
</evidence>